<gene>
    <name evidence="1" type="ORF">D5086_005696</name>
</gene>
<comment type="caution">
    <text evidence="1">The sequence shown here is derived from an EMBL/GenBank/DDBJ whole genome shotgun (WGS) entry which is preliminary data.</text>
</comment>
<keyword evidence="2" id="KW-1185">Reference proteome</keyword>
<accession>A0ACC4CUJ3</accession>
<dbReference type="Proteomes" id="UP000309997">
    <property type="component" value="Unassembled WGS sequence"/>
</dbReference>
<proteinExistence type="predicted"/>
<dbReference type="EMBL" id="RCHU02000002">
    <property type="protein sequence ID" value="KAL3604837.1"/>
    <property type="molecule type" value="Genomic_DNA"/>
</dbReference>
<reference evidence="1 2" key="1">
    <citation type="journal article" date="2024" name="Plant Biotechnol. J.">
        <title>Genome and CRISPR/Cas9 system of a widespread forest tree (Populus alba) in the world.</title>
        <authorList>
            <person name="Liu Y.J."/>
            <person name="Jiang P.F."/>
            <person name="Han X.M."/>
            <person name="Li X.Y."/>
            <person name="Wang H.M."/>
            <person name="Wang Y.J."/>
            <person name="Wang X.X."/>
            <person name="Zeng Q.Y."/>
        </authorList>
    </citation>
    <scope>NUCLEOTIDE SEQUENCE [LARGE SCALE GENOMIC DNA]</scope>
    <source>
        <strain evidence="2">cv. PAL-ZL1</strain>
    </source>
</reference>
<protein>
    <submittedName>
        <fullName evidence="1">Uncharacterized protein</fullName>
    </submittedName>
</protein>
<sequence length="205" mass="22303">MTGSSGGPLRGRLWPQVAVALTILFVASNVGAVVEVTCKEGTKKVKAYGKTKINGKYSITLKGFNYSKYGGKACKAKLHMAPKGSPCSIPTKLHWGNKGASLKVKSKTKYEVVLSAKPFAYAPKTPYKECFNSSNVIKEGSSSEMCRYEASHPNPLNKGLSFASESYNFYHSPVSNFNVTLIFHIIILSCSSIGCGFKMLLKIRE</sequence>
<evidence type="ECO:0000313" key="1">
    <source>
        <dbReference type="EMBL" id="KAL3604837.1"/>
    </source>
</evidence>
<organism evidence="1 2">
    <name type="scientific">Populus alba</name>
    <name type="common">White poplar</name>
    <dbReference type="NCBI Taxonomy" id="43335"/>
    <lineage>
        <taxon>Eukaryota</taxon>
        <taxon>Viridiplantae</taxon>
        <taxon>Streptophyta</taxon>
        <taxon>Embryophyta</taxon>
        <taxon>Tracheophyta</taxon>
        <taxon>Spermatophyta</taxon>
        <taxon>Magnoliopsida</taxon>
        <taxon>eudicotyledons</taxon>
        <taxon>Gunneridae</taxon>
        <taxon>Pentapetalae</taxon>
        <taxon>rosids</taxon>
        <taxon>fabids</taxon>
        <taxon>Malpighiales</taxon>
        <taxon>Salicaceae</taxon>
        <taxon>Saliceae</taxon>
        <taxon>Populus</taxon>
    </lineage>
</organism>
<name>A0ACC4CUJ3_POPAL</name>
<evidence type="ECO:0000313" key="2">
    <source>
        <dbReference type="Proteomes" id="UP000309997"/>
    </source>
</evidence>